<evidence type="ECO:0000256" key="3">
    <source>
        <dbReference type="ARBA" id="ARBA00022692"/>
    </source>
</evidence>
<sequence length="375" mass="40714">VVYTGPTGRMREHFASLGYNLPADTAAMADTVLDLVIRAPLSESSALVEGWRGSDVAAEDAGWMGRVQLEDALLHQQRAQALAGLKKYESSFGHQVAVLSRRRAAGLIRHPMLVTLHFLATGFMALGLGAIYWHTGRDTGGIQDRFGALFFMLLFLSLLSLSSLPVWRDEALLFMRERASGVYGTAAYFTAVVLWDVLPLRVLPPGLFSKLSYHMIGLRASPGSLGAHWLVLVVANITAAAANMSIGAAVGSVSLANMLGSLCVLISALFGGFLLSRSRMPRLVGWLADLSYVRYAFEALLIGEFAGATGFRFTGYLEPGTPPEQVPYVDVTGDEVLQTFGFRTDAWWSDVGALLLLMCAFLTSTFLLLRFRGRP</sequence>
<dbReference type="InterPro" id="IPR013525">
    <property type="entry name" value="ABC2_TM"/>
</dbReference>
<feature type="transmembrane region" description="Helical" evidence="6">
    <location>
        <begin position="346"/>
        <end position="369"/>
    </location>
</feature>
<keyword evidence="2" id="KW-0813">Transport</keyword>
<evidence type="ECO:0000256" key="1">
    <source>
        <dbReference type="ARBA" id="ARBA00004141"/>
    </source>
</evidence>
<evidence type="ECO:0000256" key="6">
    <source>
        <dbReference type="SAM" id="Phobius"/>
    </source>
</evidence>
<feature type="transmembrane region" description="Helical" evidence="6">
    <location>
        <begin position="112"/>
        <end position="134"/>
    </location>
</feature>
<evidence type="ECO:0000256" key="5">
    <source>
        <dbReference type="ARBA" id="ARBA00023136"/>
    </source>
</evidence>
<name>A0A8J4C3Z7_9CHLO</name>
<protein>
    <recommendedName>
        <fullName evidence="7">ABC-2 type transporter transmembrane domain-containing protein</fullName>
    </recommendedName>
</protein>
<dbReference type="AlphaFoldDB" id="A0A8J4C3Z7"/>
<evidence type="ECO:0000313" key="9">
    <source>
        <dbReference type="Proteomes" id="UP000747110"/>
    </source>
</evidence>
<comment type="caution">
    <text evidence="8">The sequence shown here is derived from an EMBL/GenBank/DDBJ whole genome shotgun (WGS) entry which is preliminary data.</text>
</comment>
<proteinExistence type="predicted"/>
<feature type="domain" description="ABC-2 type transporter transmembrane" evidence="7">
    <location>
        <begin position="95"/>
        <end position="305"/>
    </location>
</feature>
<organism evidence="8 9">
    <name type="scientific">Volvox reticuliferus</name>
    <dbReference type="NCBI Taxonomy" id="1737510"/>
    <lineage>
        <taxon>Eukaryota</taxon>
        <taxon>Viridiplantae</taxon>
        <taxon>Chlorophyta</taxon>
        <taxon>core chlorophytes</taxon>
        <taxon>Chlorophyceae</taxon>
        <taxon>CS clade</taxon>
        <taxon>Chlamydomonadales</taxon>
        <taxon>Volvocaceae</taxon>
        <taxon>Volvox</taxon>
    </lineage>
</organism>
<dbReference type="GO" id="GO:0140359">
    <property type="term" value="F:ABC-type transporter activity"/>
    <property type="evidence" value="ECO:0007669"/>
    <property type="project" value="InterPro"/>
</dbReference>
<gene>
    <name evidence="8" type="ORF">Vretifemale_4181</name>
</gene>
<keyword evidence="5 6" id="KW-0472">Membrane</keyword>
<feature type="transmembrane region" description="Helical" evidence="6">
    <location>
        <begin position="229"/>
        <end position="249"/>
    </location>
</feature>
<dbReference type="OrthoDB" id="66620at2759"/>
<dbReference type="InterPro" id="IPR050352">
    <property type="entry name" value="ABCG_transporters"/>
</dbReference>
<keyword evidence="4 6" id="KW-1133">Transmembrane helix</keyword>
<evidence type="ECO:0000259" key="7">
    <source>
        <dbReference type="Pfam" id="PF01061"/>
    </source>
</evidence>
<reference evidence="8" key="1">
    <citation type="journal article" date="2021" name="Proc. Natl. Acad. Sci. U.S.A.">
        <title>Three genomes in the algal genus Volvox reveal the fate of a haploid sex-determining region after a transition to homothallism.</title>
        <authorList>
            <person name="Yamamoto K."/>
            <person name="Hamaji T."/>
            <person name="Kawai-Toyooka H."/>
            <person name="Matsuzaki R."/>
            <person name="Takahashi F."/>
            <person name="Nishimura Y."/>
            <person name="Kawachi M."/>
            <person name="Noguchi H."/>
            <person name="Minakuchi Y."/>
            <person name="Umen J.G."/>
            <person name="Toyoda A."/>
            <person name="Nozaki H."/>
        </authorList>
    </citation>
    <scope>NUCLEOTIDE SEQUENCE</scope>
    <source>
        <strain evidence="8">NIES-3786</strain>
    </source>
</reference>
<feature type="non-terminal residue" evidence="8">
    <location>
        <position position="1"/>
    </location>
</feature>
<dbReference type="Pfam" id="PF01061">
    <property type="entry name" value="ABC2_membrane"/>
    <property type="match status" value="1"/>
</dbReference>
<dbReference type="PANTHER" id="PTHR48041:SF2">
    <property type="entry name" value="ATP-DEPENDENT PERMEASE-RELATED"/>
    <property type="match status" value="1"/>
</dbReference>
<keyword evidence="9" id="KW-1185">Reference proteome</keyword>
<feature type="transmembrane region" description="Helical" evidence="6">
    <location>
        <begin position="187"/>
        <end position="208"/>
    </location>
</feature>
<feature type="transmembrane region" description="Helical" evidence="6">
    <location>
        <begin position="255"/>
        <end position="275"/>
    </location>
</feature>
<evidence type="ECO:0000313" key="8">
    <source>
        <dbReference type="EMBL" id="GIL74182.1"/>
    </source>
</evidence>
<comment type="subcellular location">
    <subcellularLocation>
        <location evidence="1">Membrane</location>
        <topology evidence="1">Multi-pass membrane protein</topology>
    </subcellularLocation>
</comment>
<feature type="transmembrane region" description="Helical" evidence="6">
    <location>
        <begin position="146"/>
        <end position="167"/>
    </location>
</feature>
<dbReference type="GO" id="GO:0016020">
    <property type="term" value="C:membrane"/>
    <property type="evidence" value="ECO:0007669"/>
    <property type="project" value="UniProtKB-SubCell"/>
</dbReference>
<accession>A0A8J4C3Z7</accession>
<dbReference type="EMBL" id="BNCP01000006">
    <property type="protein sequence ID" value="GIL74182.1"/>
    <property type="molecule type" value="Genomic_DNA"/>
</dbReference>
<evidence type="ECO:0000256" key="2">
    <source>
        <dbReference type="ARBA" id="ARBA00022448"/>
    </source>
</evidence>
<dbReference type="PANTHER" id="PTHR48041">
    <property type="entry name" value="ABC TRANSPORTER G FAMILY MEMBER 28"/>
    <property type="match status" value="1"/>
</dbReference>
<dbReference type="Proteomes" id="UP000747110">
    <property type="component" value="Unassembled WGS sequence"/>
</dbReference>
<keyword evidence="3 6" id="KW-0812">Transmembrane</keyword>
<evidence type="ECO:0000256" key="4">
    <source>
        <dbReference type="ARBA" id="ARBA00022989"/>
    </source>
</evidence>